<accession>C3V127</accession>
<evidence type="ECO:0000256" key="6">
    <source>
        <dbReference type="RuleBase" id="RU364082"/>
    </source>
</evidence>
<dbReference type="NCBIfam" id="TIGR01214">
    <property type="entry name" value="rmlD"/>
    <property type="match status" value="1"/>
</dbReference>
<name>C3V127_HERSE</name>
<dbReference type="FunFam" id="3.40.50.720:FF:000159">
    <property type="entry name" value="dTDP-4-dehydrorhamnose reductase"/>
    <property type="match status" value="1"/>
</dbReference>
<dbReference type="SUPFAM" id="SSF51735">
    <property type="entry name" value="NAD(P)-binding Rossmann-fold domains"/>
    <property type="match status" value="1"/>
</dbReference>
<comment type="catalytic activity">
    <reaction evidence="5 6">
        <text>dTDP-beta-L-rhamnose + NADP(+) = dTDP-4-dehydro-beta-L-rhamnose + NADPH + H(+)</text>
        <dbReference type="Rhea" id="RHEA:21796"/>
        <dbReference type="ChEBI" id="CHEBI:15378"/>
        <dbReference type="ChEBI" id="CHEBI:57510"/>
        <dbReference type="ChEBI" id="CHEBI:57783"/>
        <dbReference type="ChEBI" id="CHEBI:58349"/>
        <dbReference type="ChEBI" id="CHEBI:62830"/>
        <dbReference type="EC" id="1.1.1.133"/>
    </reaction>
</comment>
<dbReference type="Gene3D" id="3.90.25.10">
    <property type="entry name" value="UDP-galactose 4-epimerase, domain 1"/>
    <property type="match status" value="1"/>
</dbReference>
<comment type="similarity">
    <text evidence="2 6">Belongs to the dTDP-4-dehydrorhamnose reductase family.</text>
</comment>
<dbReference type="GO" id="GO:0008831">
    <property type="term" value="F:dTDP-4-dehydrorhamnose reductase activity"/>
    <property type="evidence" value="ECO:0007669"/>
    <property type="project" value="UniProtKB-EC"/>
</dbReference>
<evidence type="ECO:0000256" key="4">
    <source>
        <dbReference type="ARBA" id="ARBA00017099"/>
    </source>
</evidence>
<evidence type="ECO:0000313" key="9">
    <source>
        <dbReference type="EMBL" id="ACO81753.1"/>
    </source>
</evidence>
<dbReference type="GO" id="GO:0005829">
    <property type="term" value="C:cytosol"/>
    <property type="evidence" value="ECO:0007669"/>
    <property type="project" value="TreeGrafter"/>
</dbReference>
<dbReference type="InterPro" id="IPR005913">
    <property type="entry name" value="dTDP_dehydrorham_reduct"/>
</dbReference>
<dbReference type="AlphaFoldDB" id="C3V127"/>
<dbReference type="Pfam" id="PF04321">
    <property type="entry name" value="RmlD_sub_bind"/>
    <property type="match status" value="1"/>
</dbReference>
<comment type="cofactor">
    <cofactor evidence="6">
        <name>Mg(2+)</name>
        <dbReference type="ChEBI" id="CHEBI:18420"/>
    </cofactor>
    <text evidence="6">Binds 1 Mg(2+) ion per monomer.</text>
</comment>
<comment type="function">
    <text evidence="6">Catalyzes the reduction of dTDP-6-deoxy-L-lyxo-4-hexulose to yield dTDP-L-rhamnose.</text>
</comment>
<organism evidence="9">
    <name type="scientific">Herbaspirillum seropedicae</name>
    <dbReference type="NCBI Taxonomy" id="964"/>
    <lineage>
        <taxon>Bacteria</taxon>
        <taxon>Pseudomonadati</taxon>
        <taxon>Pseudomonadota</taxon>
        <taxon>Betaproteobacteria</taxon>
        <taxon>Burkholderiales</taxon>
        <taxon>Oxalobacteraceae</taxon>
        <taxon>Herbaspirillum</taxon>
    </lineage>
</organism>
<dbReference type="UniPathway" id="UPA00124"/>
<comment type="pathway">
    <text evidence="1 6">Carbohydrate biosynthesis; dTDP-L-rhamnose biosynthesis.</text>
</comment>
<reference evidence="9" key="1">
    <citation type="submission" date="2009-03" db="EMBL/GenBank/DDBJ databases">
        <title>Herbaspirillum seropedicae rfbB and rfbC genes are required for maize colonization.</title>
        <authorList>
            <person name="Balsanelli E."/>
            <person name="Serrato R.V."/>
            <person name="Baura V.A."/>
            <person name="Sassaki G."/>
            <person name="Wassem R."/>
            <person name="Yates M.G."/>
            <person name="Rigo L.U."/>
            <person name="Pedrosa F.O."/>
            <person name="Souza E.M."/>
            <person name="Monteiro R.A."/>
        </authorList>
    </citation>
    <scope>NUCLEOTIDE SEQUENCE</scope>
    <source>
        <strain evidence="9">SmR1</strain>
    </source>
</reference>
<dbReference type="Gene3D" id="3.40.50.720">
    <property type="entry name" value="NAD(P)-binding Rossmann-like Domain"/>
    <property type="match status" value="1"/>
</dbReference>
<dbReference type="EMBL" id="FJ830636">
    <property type="protein sequence ID" value="ACO81753.1"/>
    <property type="molecule type" value="Genomic_DNA"/>
</dbReference>
<evidence type="ECO:0000256" key="2">
    <source>
        <dbReference type="ARBA" id="ARBA00010944"/>
    </source>
</evidence>
<proteinExistence type="inferred from homology"/>
<dbReference type="PANTHER" id="PTHR10491">
    <property type="entry name" value="DTDP-4-DEHYDRORHAMNOSE REDUCTASE"/>
    <property type="match status" value="1"/>
</dbReference>
<keyword evidence="6 9" id="KW-0560">Oxidoreductase</keyword>
<dbReference type="InterPro" id="IPR029903">
    <property type="entry name" value="RmlD-like-bd"/>
</dbReference>
<dbReference type="CDD" id="cd05254">
    <property type="entry name" value="dTDP_HR_like_SDR_e"/>
    <property type="match status" value="1"/>
</dbReference>
<gene>
    <name evidence="9" type="primary">rfbD</name>
</gene>
<protein>
    <recommendedName>
        <fullName evidence="4 6">dTDP-4-dehydrorhamnose reductase</fullName>
        <ecNumber evidence="3 6">1.1.1.133</ecNumber>
    </recommendedName>
</protein>
<evidence type="ECO:0000256" key="3">
    <source>
        <dbReference type="ARBA" id="ARBA00012929"/>
    </source>
</evidence>
<dbReference type="GO" id="GO:0019305">
    <property type="term" value="P:dTDP-rhamnose biosynthetic process"/>
    <property type="evidence" value="ECO:0007669"/>
    <property type="project" value="UniProtKB-UniPathway"/>
</dbReference>
<feature type="domain" description="RmlD-like substrate binding" evidence="8">
    <location>
        <begin position="1"/>
        <end position="293"/>
    </location>
</feature>
<feature type="region of interest" description="Disordered" evidence="7">
    <location>
        <begin position="447"/>
        <end position="471"/>
    </location>
</feature>
<sequence length="471" mass="49836">MRILLTGASGQLGQVLQPMLARHGELLAPSSRELDLADRQALQSFLQQARPGLIVNAAAYTAVDKAESDVARAEAVNALAPMILAQQAQMLGAPLVHFSTDYVFDGKSARPYVETDPTGPLNVYGRTKLAGEQGIAAHCDAYWILRTSWVYGCYGSNFLKTMWRLAGEREYLTVVDDQIGAPTWTHTIADTLARMLAHGADAQQSVRDTTGLYHLSAGGATSWHGFAQRILQLLRAQGETALLDPALVRPIASDAYPAIAQRPRNSRLDTGLLRRTFSLSLPTWEEALERCLHAPSLRDGPGQAVGHADALASRQDRDAVASRRACEQAYLLAATASRITLATSAGRDCCGTWLAGSSVVLALICLAKARSSAGWIMRSLVLTMYQLGRVFQAAVSTLSPKAFMAIGPCVAAITAACLAGTSWAKSAASAAGGRLAKPALSTDSLAMPGGTGRSLPRSPVAWPASGAKAAT</sequence>
<evidence type="ECO:0000256" key="5">
    <source>
        <dbReference type="ARBA" id="ARBA00048200"/>
    </source>
</evidence>
<evidence type="ECO:0000256" key="1">
    <source>
        <dbReference type="ARBA" id="ARBA00004781"/>
    </source>
</evidence>
<keyword evidence="6" id="KW-0521">NADP</keyword>
<evidence type="ECO:0000259" key="8">
    <source>
        <dbReference type="Pfam" id="PF04321"/>
    </source>
</evidence>
<dbReference type="EC" id="1.1.1.133" evidence="3 6"/>
<evidence type="ECO:0000256" key="7">
    <source>
        <dbReference type="SAM" id="MobiDB-lite"/>
    </source>
</evidence>
<dbReference type="InterPro" id="IPR036291">
    <property type="entry name" value="NAD(P)-bd_dom_sf"/>
</dbReference>
<dbReference type="PANTHER" id="PTHR10491:SF4">
    <property type="entry name" value="METHIONINE ADENOSYLTRANSFERASE 2 SUBUNIT BETA"/>
    <property type="match status" value="1"/>
</dbReference>